<reference evidence="1 2" key="1">
    <citation type="submission" date="2018-05" db="EMBL/GenBank/DDBJ databases">
        <title>Genome sequencing and assembly of the regulated plant pathogen Lachnellula willkommii and related sister species for the development of diagnostic species identification markers.</title>
        <authorList>
            <person name="Giroux E."/>
            <person name="Bilodeau G."/>
        </authorList>
    </citation>
    <scope>NUCLEOTIDE SEQUENCE [LARGE SCALE GENOMIC DNA]</scope>
    <source>
        <strain evidence="1 2">CBS 197.66</strain>
    </source>
</reference>
<gene>
    <name evidence="1" type="ORF">LSUB1_G000656</name>
</gene>
<protein>
    <submittedName>
        <fullName evidence="1">Uncharacterized protein</fullName>
    </submittedName>
</protein>
<organism evidence="1 2">
    <name type="scientific">Lachnellula subtilissima</name>
    <dbReference type="NCBI Taxonomy" id="602034"/>
    <lineage>
        <taxon>Eukaryota</taxon>
        <taxon>Fungi</taxon>
        <taxon>Dikarya</taxon>
        <taxon>Ascomycota</taxon>
        <taxon>Pezizomycotina</taxon>
        <taxon>Leotiomycetes</taxon>
        <taxon>Helotiales</taxon>
        <taxon>Lachnaceae</taxon>
        <taxon>Lachnellula</taxon>
    </lineage>
</organism>
<evidence type="ECO:0000313" key="1">
    <source>
        <dbReference type="EMBL" id="TVY43717.1"/>
    </source>
</evidence>
<dbReference type="EMBL" id="QGMJ01000058">
    <property type="protein sequence ID" value="TVY43717.1"/>
    <property type="molecule type" value="Genomic_DNA"/>
</dbReference>
<keyword evidence="2" id="KW-1185">Reference proteome</keyword>
<sequence length="152" mass="17332">TSPDSSPLTPPAFNTLSSLHPHELPLTSHSKSIYSLNALKPRTRRIPLNTGAPDSSHPIISPNSCKYCCPVLYYPAHCQLHYHLRPFIPQHMNYCSGACAKYTKRASGVGDRDSCGDCGISYRRCYERGRRMLDMQRLGERQPRLRKWYNHT</sequence>
<dbReference type="Proteomes" id="UP000462212">
    <property type="component" value="Unassembled WGS sequence"/>
</dbReference>
<name>A0A8H8RZD6_9HELO</name>
<evidence type="ECO:0000313" key="2">
    <source>
        <dbReference type="Proteomes" id="UP000462212"/>
    </source>
</evidence>
<accession>A0A8H8RZD6</accession>
<feature type="non-terminal residue" evidence="1">
    <location>
        <position position="152"/>
    </location>
</feature>
<dbReference type="AlphaFoldDB" id="A0A8H8RZD6"/>
<feature type="non-terminal residue" evidence="1">
    <location>
        <position position="1"/>
    </location>
</feature>
<proteinExistence type="predicted"/>
<dbReference type="OrthoDB" id="3445164at2759"/>
<comment type="caution">
    <text evidence="1">The sequence shown here is derived from an EMBL/GenBank/DDBJ whole genome shotgun (WGS) entry which is preliminary data.</text>
</comment>